<accession>A0A6M3Y077</accession>
<dbReference type="EMBL" id="MT145103">
    <property type="protein sequence ID" value="QJI03607.1"/>
    <property type="molecule type" value="Genomic_DNA"/>
</dbReference>
<proteinExistence type="predicted"/>
<protein>
    <submittedName>
        <fullName evidence="1">Uncharacterized protein</fullName>
    </submittedName>
</protein>
<organism evidence="1">
    <name type="scientific">viral metagenome</name>
    <dbReference type="NCBI Taxonomy" id="1070528"/>
    <lineage>
        <taxon>unclassified sequences</taxon>
        <taxon>metagenomes</taxon>
        <taxon>organismal metagenomes</taxon>
    </lineage>
</organism>
<gene>
    <name evidence="1" type="ORF">TM448B04748_0005</name>
</gene>
<reference evidence="1" key="1">
    <citation type="submission" date="2020-03" db="EMBL/GenBank/DDBJ databases">
        <title>The deep terrestrial virosphere.</title>
        <authorList>
            <person name="Holmfeldt K."/>
            <person name="Nilsson E."/>
            <person name="Simone D."/>
            <person name="Lopez-Fernandez M."/>
            <person name="Wu X."/>
            <person name="de Brujin I."/>
            <person name="Lundin D."/>
            <person name="Andersson A."/>
            <person name="Bertilsson S."/>
            <person name="Dopson M."/>
        </authorList>
    </citation>
    <scope>NUCLEOTIDE SEQUENCE</scope>
    <source>
        <strain evidence="1">TM448B04748</strain>
    </source>
</reference>
<sequence length="66" mass="7931">MPYPPNCPVDKIELSYLEEKWRWECLKCKRKWTGETTIPRVRGREDIPMECNIGIIDIANYEEEED</sequence>
<dbReference type="AlphaFoldDB" id="A0A6M3Y077"/>
<name>A0A6M3Y077_9ZZZZ</name>
<evidence type="ECO:0000313" key="1">
    <source>
        <dbReference type="EMBL" id="QJI03607.1"/>
    </source>
</evidence>